<dbReference type="Proteomes" id="UP000246018">
    <property type="component" value="Unassembled WGS sequence"/>
</dbReference>
<dbReference type="Gene3D" id="3.30.565.10">
    <property type="entry name" value="Histidine kinase-like ATPase, C-terminal domain"/>
    <property type="match status" value="1"/>
</dbReference>
<feature type="transmembrane region" description="Helical" evidence="9">
    <location>
        <begin position="63"/>
        <end position="80"/>
    </location>
</feature>
<dbReference type="InterPro" id="IPR036890">
    <property type="entry name" value="HATPase_C_sf"/>
</dbReference>
<evidence type="ECO:0000256" key="5">
    <source>
        <dbReference type="ARBA" id="ARBA00022741"/>
    </source>
</evidence>
<dbReference type="CDD" id="cd16917">
    <property type="entry name" value="HATPase_UhpB-NarQ-NarX-like"/>
    <property type="match status" value="1"/>
</dbReference>
<proteinExistence type="predicted"/>
<keyword evidence="5" id="KW-0547">Nucleotide-binding</keyword>
<comment type="caution">
    <text evidence="11">The sequence shown here is derived from an EMBL/GenBank/DDBJ whole genome shotgun (WGS) entry which is preliminary data.</text>
</comment>
<dbReference type="GO" id="GO:0016020">
    <property type="term" value="C:membrane"/>
    <property type="evidence" value="ECO:0007669"/>
    <property type="project" value="InterPro"/>
</dbReference>
<dbReference type="GO" id="GO:0000155">
    <property type="term" value="F:phosphorelay sensor kinase activity"/>
    <property type="evidence" value="ECO:0007669"/>
    <property type="project" value="InterPro"/>
</dbReference>
<evidence type="ECO:0000256" key="8">
    <source>
        <dbReference type="ARBA" id="ARBA00023012"/>
    </source>
</evidence>
<evidence type="ECO:0000259" key="10">
    <source>
        <dbReference type="PROSITE" id="PS50109"/>
    </source>
</evidence>
<dbReference type="InterPro" id="IPR011712">
    <property type="entry name" value="Sig_transdc_His_kin_sub3_dim/P"/>
</dbReference>
<feature type="transmembrane region" description="Helical" evidence="9">
    <location>
        <begin position="153"/>
        <end position="172"/>
    </location>
</feature>
<feature type="transmembrane region" description="Helical" evidence="9">
    <location>
        <begin position="184"/>
        <end position="204"/>
    </location>
</feature>
<dbReference type="PANTHER" id="PTHR24421:SF10">
    <property type="entry name" value="NITRATE_NITRITE SENSOR PROTEIN NARQ"/>
    <property type="match status" value="1"/>
</dbReference>
<keyword evidence="8" id="KW-0902">Two-component regulatory system</keyword>
<keyword evidence="4" id="KW-0808">Transferase</keyword>
<name>A0A2T8FEL0_9ACTN</name>
<keyword evidence="12" id="KW-1185">Reference proteome</keyword>
<evidence type="ECO:0000256" key="4">
    <source>
        <dbReference type="ARBA" id="ARBA00022679"/>
    </source>
</evidence>
<dbReference type="AlphaFoldDB" id="A0A2T8FEL0"/>
<dbReference type="OrthoDB" id="227596at2"/>
<evidence type="ECO:0000313" key="12">
    <source>
        <dbReference type="Proteomes" id="UP000246018"/>
    </source>
</evidence>
<dbReference type="SUPFAM" id="SSF55781">
    <property type="entry name" value="GAF domain-like"/>
    <property type="match status" value="1"/>
</dbReference>
<gene>
    <name evidence="11" type="ORF">DDE18_00490</name>
</gene>
<dbReference type="Pfam" id="PF02518">
    <property type="entry name" value="HATPase_c"/>
    <property type="match status" value="1"/>
</dbReference>
<protein>
    <recommendedName>
        <fullName evidence="2">histidine kinase</fullName>
        <ecNumber evidence="2">2.7.13.3</ecNumber>
    </recommendedName>
</protein>
<dbReference type="Gene3D" id="3.30.450.40">
    <property type="match status" value="1"/>
</dbReference>
<dbReference type="PANTHER" id="PTHR24421">
    <property type="entry name" value="NITRATE/NITRITE SENSOR PROTEIN NARX-RELATED"/>
    <property type="match status" value="1"/>
</dbReference>
<evidence type="ECO:0000256" key="3">
    <source>
        <dbReference type="ARBA" id="ARBA00022553"/>
    </source>
</evidence>
<accession>A0A2T8FEL0</accession>
<keyword evidence="7" id="KW-0067">ATP-binding</keyword>
<feature type="transmembrane region" description="Helical" evidence="9">
    <location>
        <begin position="123"/>
        <end position="141"/>
    </location>
</feature>
<evidence type="ECO:0000256" key="6">
    <source>
        <dbReference type="ARBA" id="ARBA00022777"/>
    </source>
</evidence>
<keyword evidence="9" id="KW-0472">Membrane</keyword>
<sequence>MSSTVARPGSAGRAAPRASSAVVFVVAVGLALVAAAATLGGVAAVTAVGAWGQRAARDLPVDAAVGVSFAAASLLVLSGTEGRRMGWLLLVIGVAGAGATAGSATALVAGASGVASAGEFVQSWIWVPGFVPLLTLVPLLYPDGRLPGPRWRWVAVASVVGMTMLAAGSALFEYAEGPAKALHLGAAVLLLPSVVAGLAAAVVRWRRADGLGRRQLNVLLVVAAVLAADTAAQPLLPWPVGALTQAVAVALVPVAIGIAVTRHRLYDLDLVVCRAIGGASLAACLVGVYLSLFFVVSALLPGGPTVGAVTAAAACGLLLHPLGVRLNRGVDRMFYGDRAEPARVLQAIAVGIREGMDLGGLPDEVCRVVVDSLRLGSAALALGDGADARVVATLGVPVGPVTELPMRHRGDVVGALRVTARPGEVGLGERDADLLTVVCDQVAPAVAAVRLSDRLQQSRASLVTAREEERRRLRRDLHDGVGAALAGVRLQVETAQDLAADPAVSGLLRSAASGLASAVDDLRGITEDLRPAALDDLGFGPALRGLAERVSTPVITVGAEVNLAASLPAAVEVAAYRIAAEALANAVRHSGARRVTLRVTGTAARLSVSVVDDGSGLPERVRPGALGLASMRQRAEEIGGALMIISGQDGTRVEADLPAEAR</sequence>
<dbReference type="GO" id="GO:0046983">
    <property type="term" value="F:protein dimerization activity"/>
    <property type="evidence" value="ECO:0007669"/>
    <property type="project" value="InterPro"/>
</dbReference>
<evidence type="ECO:0000256" key="1">
    <source>
        <dbReference type="ARBA" id="ARBA00000085"/>
    </source>
</evidence>
<feature type="transmembrane region" description="Helical" evidence="9">
    <location>
        <begin position="242"/>
        <end position="260"/>
    </location>
</feature>
<dbReference type="EMBL" id="QDGZ01000001">
    <property type="protein sequence ID" value="PVG84156.1"/>
    <property type="molecule type" value="Genomic_DNA"/>
</dbReference>
<dbReference type="InterPro" id="IPR029016">
    <property type="entry name" value="GAF-like_dom_sf"/>
</dbReference>
<feature type="domain" description="Histidine kinase" evidence="10">
    <location>
        <begin position="577"/>
        <end position="661"/>
    </location>
</feature>
<dbReference type="Pfam" id="PF07730">
    <property type="entry name" value="HisKA_3"/>
    <property type="match status" value="1"/>
</dbReference>
<dbReference type="GO" id="GO:0005524">
    <property type="term" value="F:ATP binding"/>
    <property type="evidence" value="ECO:0007669"/>
    <property type="project" value="UniProtKB-KW"/>
</dbReference>
<dbReference type="InterPro" id="IPR003594">
    <property type="entry name" value="HATPase_dom"/>
</dbReference>
<feature type="transmembrane region" description="Helical" evidence="9">
    <location>
        <begin position="306"/>
        <end position="324"/>
    </location>
</feature>
<feature type="transmembrane region" description="Helical" evidence="9">
    <location>
        <begin position="272"/>
        <end position="300"/>
    </location>
</feature>
<keyword evidence="6" id="KW-0418">Kinase</keyword>
<evidence type="ECO:0000256" key="7">
    <source>
        <dbReference type="ARBA" id="ARBA00022840"/>
    </source>
</evidence>
<keyword evidence="9" id="KW-1133">Transmembrane helix</keyword>
<keyword evidence="3" id="KW-0597">Phosphoprotein</keyword>
<dbReference type="InterPro" id="IPR050482">
    <property type="entry name" value="Sensor_HK_TwoCompSys"/>
</dbReference>
<organism evidence="11 12">
    <name type="scientific">Nocardioides gansuensis</name>
    <dbReference type="NCBI Taxonomy" id="2138300"/>
    <lineage>
        <taxon>Bacteria</taxon>
        <taxon>Bacillati</taxon>
        <taxon>Actinomycetota</taxon>
        <taxon>Actinomycetes</taxon>
        <taxon>Propionibacteriales</taxon>
        <taxon>Nocardioidaceae</taxon>
        <taxon>Nocardioides</taxon>
    </lineage>
</organism>
<keyword evidence="9" id="KW-0812">Transmembrane</keyword>
<feature type="transmembrane region" description="Helical" evidence="9">
    <location>
        <begin position="216"/>
        <end position="236"/>
    </location>
</feature>
<feature type="transmembrane region" description="Helical" evidence="9">
    <location>
        <begin position="21"/>
        <end position="51"/>
    </location>
</feature>
<evidence type="ECO:0000313" key="11">
    <source>
        <dbReference type="EMBL" id="PVG84156.1"/>
    </source>
</evidence>
<reference evidence="11 12" key="1">
    <citation type="submission" date="2018-04" db="EMBL/GenBank/DDBJ databases">
        <title>Genome of Nocardioides gansuensis WSJ-1.</title>
        <authorList>
            <person name="Wu S."/>
            <person name="Wang G."/>
        </authorList>
    </citation>
    <scope>NUCLEOTIDE SEQUENCE [LARGE SCALE GENOMIC DNA]</scope>
    <source>
        <strain evidence="11 12">WSJ-1</strain>
    </source>
</reference>
<dbReference type="SMART" id="SM00387">
    <property type="entry name" value="HATPase_c"/>
    <property type="match status" value="1"/>
</dbReference>
<evidence type="ECO:0000256" key="2">
    <source>
        <dbReference type="ARBA" id="ARBA00012438"/>
    </source>
</evidence>
<dbReference type="InterPro" id="IPR005467">
    <property type="entry name" value="His_kinase_dom"/>
</dbReference>
<dbReference type="Gene3D" id="1.20.5.1930">
    <property type="match status" value="1"/>
</dbReference>
<evidence type="ECO:0000256" key="9">
    <source>
        <dbReference type="SAM" id="Phobius"/>
    </source>
</evidence>
<dbReference type="EC" id="2.7.13.3" evidence="2"/>
<comment type="catalytic activity">
    <reaction evidence="1">
        <text>ATP + protein L-histidine = ADP + protein N-phospho-L-histidine.</text>
        <dbReference type="EC" id="2.7.13.3"/>
    </reaction>
</comment>
<dbReference type="PROSITE" id="PS50109">
    <property type="entry name" value="HIS_KIN"/>
    <property type="match status" value="1"/>
</dbReference>
<dbReference type="RefSeq" id="WP_116570285.1">
    <property type="nucleotide sequence ID" value="NZ_QDGZ01000001.1"/>
</dbReference>
<dbReference type="SUPFAM" id="SSF55874">
    <property type="entry name" value="ATPase domain of HSP90 chaperone/DNA topoisomerase II/histidine kinase"/>
    <property type="match status" value="1"/>
</dbReference>
<feature type="transmembrane region" description="Helical" evidence="9">
    <location>
        <begin position="87"/>
        <end position="111"/>
    </location>
</feature>